<gene>
    <name evidence="3" type="ORF">ABID49_001951</name>
</gene>
<dbReference type="PANTHER" id="PTHR34385">
    <property type="entry name" value="D-ALANYL-D-ALANINE CARBOXYPEPTIDASE"/>
    <property type="match status" value="1"/>
</dbReference>
<dbReference type="Proteomes" id="UP001549099">
    <property type="component" value="Unassembled WGS sequence"/>
</dbReference>
<dbReference type="EMBL" id="JBEPLW010000015">
    <property type="protein sequence ID" value="MET3576043.1"/>
    <property type="molecule type" value="Genomic_DNA"/>
</dbReference>
<evidence type="ECO:0000313" key="4">
    <source>
        <dbReference type="Proteomes" id="UP001549099"/>
    </source>
</evidence>
<dbReference type="CDD" id="cd14852">
    <property type="entry name" value="LD-carboxypeptidase"/>
    <property type="match status" value="1"/>
</dbReference>
<dbReference type="Gene3D" id="3.30.1380.10">
    <property type="match status" value="1"/>
</dbReference>
<proteinExistence type="predicted"/>
<dbReference type="GO" id="GO:0009002">
    <property type="term" value="F:serine-type D-Ala-D-Ala carboxypeptidase activity"/>
    <property type="evidence" value="ECO:0007669"/>
    <property type="project" value="UniProtKB-EC"/>
</dbReference>
<reference evidence="3 4" key="1">
    <citation type="submission" date="2024-06" db="EMBL/GenBank/DDBJ databases">
        <title>Genomic Encyclopedia of Type Strains, Phase IV (KMG-IV): sequencing the most valuable type-strain genomes for metagenomic binning, comparative biology and taxonomic classification.</title>
        <authorList>
            <person name="Goeker M."/>
        </authorList>
    </citation>
    <scope>NUCLEOTIDE SEQUENCE [LARGE SCALE GENOMIC DNA]</scope>
    <source>
        <strain evidence="3 4">DSM 26128</strain>
    </source>
</reference>
<dbReference type="EC" id="3.4.16.4" evidence="3"/>
<dbReference type="Pfam" id="PF02557">
    <property type="entry name" value="VanY"/>
    <property type="match status" value="1"/>
</dbReference>
<dbReference type="InterPro" id="IPR009045">
    <property type="entry name" value="Zn_M74/Hedgehog-like"/>
</dbReference>
<keyword evidence="3" id="KW-0121">Carboxypeptidase</keyword>
<evidence type="ECO:0000259" key="2">
    <source>
        <dbReference type="Pfam" id="PF02557"/>
    </source>
</evidence>
<comment type="caution">
    <text evidence="3">The sequence shown here is derived from an EMBL/GenBank/DDBJ whole genome shotgun (WGS) entry which is preliminary data.</text>
</comment>
<keyword evidence="3" id="KW-0378">Hydrolase</keyword>
<accession>A0ABV2GCN4</accession>
<feature type="region of interest" description="Disordered" evidence="1">
    <location>
        <begin position="49"/>
        <end position="130"/>
    </location>
</feature>
<organism evidence="3 4">
    <name type="scientific">Bhargavaea ullalensis</name>
    <dbReference type="NCBI Taxonomy" id="1265685"/>
    <lineage>
        <taxon>Bacteria</taxon>
        <taxon>Bacillati</taxon>
        <taxon>Bacillota</taxon>
        <taxon>Bacilli</taxon>
        <taxon>Bacillales</taxon>
        <taxon>Caryophanaceae</taxon>
        <taxon>Bhargavaea</taxon>
    </lineage>
</organism>
<dbReference type="InterPro" id="IPR003709">
    <property type="entry name" value="VanY-like_core_dom"/>
</dbReference>
<dbReference type="SUPFAM" id="SSF55166">
    <property type="entry name" value="Hedgehog/DD-peptidase"/>
    <property type="match status" value="1"/>
</dbReference>
<sequence length="313" mass="33557">MRRIDTRNKKTHKSKGWVPAASVAVLLFGGGAAWTGAHGWDLKESAASLRGALGGETPTDAGSGGQKGTEENSAPDSAGQPTGDGPDQPADGVVTQPAGGTSEKGGDPASSADDPLAGIAEYDDNRPLPSEPTYIDGVLLANKKYPLPADFAPGVDPEAQEAFDEMAAAARLDGFELAPFSTFRTFERQKELYDQYVARDGVEAADRYSARPGYSEHQTGLTFDIGEVNQEQHWARDSFGDTEAGKWLFANAHRFGFILRYPEGKEDITGYMHESWHYRYVGKEIAAKIHSSGLTLEEYLLGSGKGAPSDPDK</sequence>
<dbReference type="InterPro" id="IPR058193">
    <property type="entry name" value="VanY/YodJ_core_dom"/>
</dbReference>
<name>A0ABV2GCN4_9BACL</name>
<evidence type="ECO:0000313" key="3">
    <source>
        <dbReference type="EMBL" id="MET3576043.1"/>
    </source>
</evidence>
<dbReference type="RefSeq" id="WP_354197739.1">
    <property type="nucleotide sequence ID" value="NZ_JBEPLW010000015.1"/>
</dbReference>
<keyword evidence="4" id="KW-1185">Reference proteome</keyword>
<evidence type="ECO:0000256" key="1">
    <source>
        <dbReference type="SAM" id="MobiDB-lite"/>
    </source>
</evidence>
<dbReference type="InterPro" id="IPR052179">
    <property type="entry name" value="DD-CPase-like"/>
</dbReference>
<keyword evidence="3" id="KW-0645">Protease</keyword>
<protein>
    <submittedName>
        <fullName evidence="3">D-alanyl-D-alanine carboxypeptidase</fullName>
        <ecNumber evidence="3">3.4.16.4</ecNumber>
    </submittedName>
</protein>
<feature type="domain" description="D-alanyl-D-alanine carboxypeptidase-like core" evidence="2">
    <location>
        <begin position="155"/>
        <end position="283"/>
    </location>
</feature>
<dbReference type="PANTHER" id="PTHR34385:SF1">
    <property type="entry name" value="PEPTIDOGLYCAN L-ALANYL-D-GLUTAMATE ENDOPEPTIDASE CWLK"/>
    <property type="match status" value="1"/>
</dbReference>